<evidence type="ECO:0000256" key="2">
    <source>
        <dbReference type="ARBA" id="ARBA00004496"/>
    </source>
</evidence>
<keyword evidence="5" id="KW-0677">Repeat</keyword>
<organism evidence="7 8">
    <name type="scientific">Solanum tuberosum</name>
    <name type="common">Potato</name>
    <dbReference type="NCBI Taxonomy" id="4113"/>
    <lineage>
        <taxon>Eukaryota</taxon>
        <taxon>Viridiplantae</taxon>
        <taxon>Streptophyta</taxon>
        <taxon>Embryophyta</taxon>
        <taxon>Tracheophyta</taxon>
        <taxon>Spermatophyta</taxon>
        <taxon>Magnoliopsida</taxon>
        <taxon>eudicotyledons</taxon>
        <taxon>Gunneridae</taxon>
        <taxon>Pentapetalae</taxon>
        <taxon>asterids</taxon>
        <taxon>lamiids</taxon>
        <taxon>Solanales</taxon>
        <taxon>Solanaceae</taxon>
        <taxon>Solanoideae</taxon>
        <taxon>Solaneae</taxon>
        <taxon>Solanum</taxon>
    </lineage>
</organism>
<dbReference type="InterPro" id="IPR036322">
    <property type="entry name" value="WD40_repeat_dom_sf"/>
</dbReference>
<dbReference type="RefSeq" id="XP_006367760.1">
    <property type="nucleotide sequence ID" value="XM_006367698.2"/>
</dbReference>
<accession>M1C9F9</accession>
<dbReference type="GO" id="GO:0033588">
    <property type="term" value="C:elongator holoenzyme complex"/>
    <property type="evidence" value="ECO:0007669"/>
    <property type="project" value="InterPro"/>
</dbReference>
<dbReference type="STRING" id="4113.M1C9F9"/>
<reference evidence="8" key="1">
    <citation type="journal article" date="2011" name="Nature">
        <title>Genome sequence and analysis of the tuber crop potato.</title>
        <authorList>
            <consortium name="The Potato Genome Sequencing Consortium"/>
        </authorList>
    </citation>
    <scope>NUCLEOTIDE SEQUENCE [LARGE SCALE GENOMIC DNA]</scope>
    <source>
        <strain evidence="8">cv. DM1-3 516 R44</strain>
    </source>
</reference>
<dbReference type="Gene3D" id="2.130.10.10">
    <property type="entry name" value="YVTN repeat-like/Quinoprotein amine dehydrogenase"/>
    <property type="match status" value="1"/>
</dbReference>
<dbReference type="InterPro" id="IPR015943">
    <property type="entry name" value="WD40/YVTN_repeat-like_dom_sf"/>
</dbReference>
<dbReference type="InParanoid" id="M1C9F9"/>
<evidence type="ECO:0000313" key="7">
    <source>
        <dbReference type="EnsemblPlants" id="PGSC0003DMT400062718"/>
    </source>
</evidence>
<dbReference type="GO" id="GO:0005737">
    <property type="term" value="C:cytoplasm"/>
    <property type="evidence" value="ECO:0007669"/>
    <property type="project" value="UniProtKB-SubCell"/>
</dbReference>
<gene>
    <name evidence="7" type="primary">LOC102587057</name>
</gene>
<dbReference type="RefSeq" id="XP_015161131.1">
    <property type="nucleotide sequence ID" value="XM_015305645.1"/>
</dbReference>
<dbReference type="Gramene" id="PGSC0003DMT400062718">
    <property type="protein sequence ID" value="PGSC0003DMT400062718"/>
    <property type="gene ID" value="PGSC0003DMG400024407"/>
</dbReference>
<keyword evidence="8" id="KW-1185">Reference proteome</keyword>
<dbReference type="SUPFAM" id="SSF50978">
    <property type="entry name" value="WD40 repeat-like"/>
    <property type="match status" value="1"/>
</dbReference>
<comment type="subcellular location">
    <subcellularLocation>
        <location evidence="2">Cytoplasm</location>
    </subcellularLocation>
    <subcellularLocation>
        <location evidence="1">Nucleus</location>
    </subcellularLocation>
</comment>
<dbReference type="eggNOG" id="KOG1063">
    <property type="taxonomic scope" value="Eukaryota"/>
</dbReference>
<dbReference type="GO" id="GO:0002098">
    <property type="term" value="P:tRNA wobble uridine modification"/>
    <property type="evidence" value="ECO:0007669"/>
    <property type="project" value="InterPro"/>
</dbReference>
<dbReference type="PaxDb" id="4113-PGSC0003DMT400062718"/>
<dbReference type="GeneID" id="102587057"/>
<evidence type="ECO:0000256" key="5">
    <source>
        <dbReference type="ARBA" id="ARBA00022737"/>
    </source>
</evidence>
<evidence type="ECO:0000256" key="4">
    <source>
        <dbReference type="ARBA" id="ARBA00022574"/>
    </source>
</evidence>
<dbReference type="PANTHER" id="PTHR44111">
    <property type="entry name" value="ELONGATOR COMPLEX PROTEIN 2"/>
    <property type="match status" value="1"/>
</dbReference>
<evidence type="ECO:0000256" key="1">
    <source>
        <dbReference type="ARBA" id="ARBA00004123"/>
    </source>
</evidence>
<name>M1C9F9_SOLTU</name>
<dbReference type="GO" id="GO:0005634">
    <property type="term" value="C:nucleus"/>
    <property type="evidence" value="ECO:0007669"/>
    <property type="project" value="UniProtKB-SubCell"/>
</dbReference>
<dbReference type="OrthoDB" id="1291858at2759"/>
<evidence type="ECO:0000256" key="3">
    <source>
        <dbReference type="ARBA" id="ARBA00022490"/>
    </source>
</evidence>
<dbReference type="InterPro" id="IPR037289">
    <property type="entry name" value="Elp2"/>
</dbReference>
<dbReference type="PANTHER" id="PTHR44111:SF1">
    <property type="entry name" value="ELONGATOR COMPLEX PROTEIN 2"/>
    <property type="match status" value="1"/>
</dbReference>
<keyword evidence="3" id="KW-0963">Cytoplasm</keyword>
<reference evidence="7" key="2">
    <citation type="submission" date="2015-06" db="UniProtKB">
        <authorList>
            <consortium name="EnsemblPlants"/>
        </authorList>
    </citation>
    <scope>IDENTIFICATION</scope>
    <source>
        <strain evidence="7">DM1-3 516 R44</strain>
    </source>
</reference>
<keyword evidence="4" id="KW-0853">WD repeat</keyword>
<evidence type="ECO:0000313" key="8">
    <source>
        <dbReference type="Proteomes" id="UP000011115"/>
    </source>
</evidence>
<keyword evidence="6" id="KW-0539">Nucleus</keyword>
<sequence length="132" mass="14405">MEVERVFIGVGCNRVVYNVSWGASGLVSFGAQNAVAIFCPKTAQILTTLPGHKVSVNCTLWLPNSKFAFKAKQLEQHFLLSGDAEGVIILWEYSLVDAKICLTSATSPQKRCYLHHGDHGVSAKSCFCICIL</sequence>
<dbReference type="ExpressionAtlas" id="M1C9F9">
    <property type="expression patterns" value="baseline"/>
</dbReference>
<dbReference type="Proteomes" id="UP000011115">
    <property type="component" value="Unassembled WGS sequence"/>
</dbReference>
<proteinExistence type="predicted"/>
<dbReference type="AlphaFoldDB" id="M1C9F9"/>
<evidence type="ECO:0000256" key="6">
    <source>
        <dbReference type="ARBA" id="ARBA00023242"/>
    </source>
</evidence>
<dbReference type="KEGG" id="sot:102587057"/>
<protein>
    <submittedName>
        <fullName evidence="7">Nucleotide binding protein</fullName>
    </submittedName>
</protein>
<dbReference type="EnsemblPlants" id="PGSC0003DMT400062718">
    <property type="protein sequence ID" value="PGSC0003DMT400062718"/>
    <property type="gene ID" value="PGSC0003DMG400024407"/>
</dbReference>